<sequence>MSTEILTTQIGAGKRLMCCLWSKNLLFMLIVCYA</sequence>
<gene>
    <name evidence="1" type="ORF">SLEP1_g8921</name>
</gene>
<accession>A0AAV5I3C0</accession>
<dbReference type="EMBL" id="BPVZ01000009">
    <property type="protein sequence ID" value="GKU95583.1"/>
    <property type="molecule type" value="Genomic_DNA"/>
</dbReference>
<organism evidence="1 2">
    <name type="scientific">Rubroshorea leprosula</name>
    <dbReference type="NCBI Taxonomy" id="152421"/>
    <lineage>
        <taxon>Eukaryota</taxon>
        <taxon>Viridiplantae</taxon>
        <taxon>Streptophyta</taxon>
        <taxon>Embryophyta</taxon>
        <taxon>Tracheophyta</taxon>
        <taxon>Spermatophyta</taxon>
        <taxon>Magnoliopsida</taxon>
        <taxon>eudicotyledons</taxon>
        <taxon>Gunneridae</taxon>
        <taxon>Pentapetalae</taxon>
        <taxon>rosids</taxon>
        <taxon>malvids</taxon>
        <taxon>Malvales</taxon>
        <taxon>Dipterocarpaceae</taxon>
        <taxon>Rubroshorea</taxon>
    </lineage>
</organism>
<keyword evidence="2" id="KW-1185">Reference proteome</keyword>
<comment type="caution">
    <text evidence="1">The sequence shown here is derived from an EMBL/GenBank/DDBJ whole genome shotgun (WGS) entry which is preliminary data.</text>
</comment>
<name>A0AAV5I3C0_9ROSI</name>
<dbReference type="Proteomes" id="UP001054252">
    <property type="component" value="Unassembled WGS sequence"/>
</dbReference>
<dbReference type="AlphaFoldDB" id="A0AAV5I3C0"/>
<evidence type="ECO:0000313" key="1">
    <source>
        <dbReference type="EMBL" id="GKU95583.1"/>
    </source>
</evidence>
<evidence type="ECO:0000313" key="2">
    <source>
        <dbReference type="Proteomes" id="UP001054252"/>
    </source>
</evidence>
<reference evidence="1 2" key="1">
    <citation type="journal article" date="2021" name="Commun. Biol.">
        <title>The genome of Shorea leprosula (Dipterocarpaceae) highlights the ecological relevance of drought in aseasonal tropical rainforests.</title>
        <authorList>
            <person name="Ng K.K.S."/>
            <person name="Kobayashi M.J."/>
            <person name="Fawcett J.A."/>
            <person name="Hatakeyama M."/>
            <person name="Paape T."/>
            <person name="Ng C.H."/>
            <person name="Ang C.C."/>
            <person name="Tnah L.H."/>
            <person name="Lee C.T."/>
            <person name="Nishiyama T."/>
            <person name="Sese J."/>
            <person name="O'Brien M.J."/>
            <person name="Copetti D."/>
            <person name="Mohd Noor M.I."/>
            <person name="Ong R.C."/>
            <person name="Putra M."/>
            <person name="Sireger I.Z."/>
            <person name="Indrioko S."/>
            <person name="Kosugi Y."/>
            <person name="Izuno A."/>
            <person name="Isagi Y."/>
            <person name="Lee S.L."/>
            <person name="Shimizu K.K."/>
        </authorList>
    </citation>
    <scope>NUCLEOTIDE SEQUENCE [LARGE SCALE GENOMIC DNA]</scope>
    <source>
        <strain evidence="1">214</strain>
    </source>
</reference>
<proteinExistence type="predicted"/>
<protein>
    <submittedName>
        <fullName evidence="1">Uncharacterized protein</fullName>
    </submittedName>
</protein>